<feature type="transmembrane region" description="Helical" evidence="1">
    <location>
        <begin position="138"/>
        <end position="161"/>
    </location>
</feature>
<keyword evidence="3" id="KW-1185">Reference proteome</keyword>
<gene>
    <name evidence="2" type="ORF">HFQ13_00980</name>
</gene>
<keyword evidence="1" id="KW-0472">Membrane</keyword>
<feature type="transmembrane region" description="Helical" evidence="1">
    <location>
        <begin position="276"/>
        <end position="300"/>
    </location>
</feature>
<reference evidence="2" key="1">
    <citation type="journal article" date="2021" name="ISME J.">
        <title>Genomic evolution of the class Acidithiobacillia: deep-branching Proteobacteria living in extreme acidic conditions.</title>
        <authorList>
            <person name="Moya-Beltran A."/>
            <person name="Beard S."/>
            <person name="Rojas-Villalobos C."/>
            <person name="Issotta F."/>
            <person name="Gallardo Y."/>
            <person name="Ulloa R."/>
            <person name="Giaveno A."/>
            <person name="Degli Esposti M."/>
            <person name="Johnson D.B."/>
            <person name="Quatrini R."/>
        </authorList>
    </citation>
    <scope>NUCLEOTIDE SEQUENCE</scope>
    <source>
        <strain evidence="2">VAN18-1</strain>
    </source>
</reference>
<evidence type="ECO:0000313" key="3">
    <source>
        <dbReference type="Proteomes" id="UP001197378"/>
    </source>
</evidence>
<dbReference type="Proteomes" id="UP001197378">
    <property type="component" value="Unassembled WGS sequence"/>
</dbReference>
<dbReference type="AlphaFoldDB" id="A0AAE3CIX9"/>
<proteinExistence type="predicted"/>
<name>A0AAE3CIX9_9PROT</name>
<organism evidence="2 3">
    <name type="scientific">Igneacidithiobacillus copahuensis</name>
    <dbReference type="NCBI Taxonomy" id="2724909"/>
    <lineage>
        <taxon>Bacteria</taxon>
        <taxon>Pseudomonadati</taxon>
        <taxon>Pseudomonadota</taxon>
        <taxon>Acidithiobacillia</taxon>
        <taxon>Acidithiobacillales</taxon>
        <taxon>Acidithiobacillaceae</taxon>
        <taxon>Igneacidithiobacillus</taxon>
    </lineage>
</organism>
<feature type="transmembrane region" description="Helical" evidence="1">
    <location>
        <begin position="100"/>
        <end position="126"/>
    </location>
</feature>
<feature type="transmembrane region" description="Helical" evidence="1">
    <location>
        <begin position="30"/>
        <end position="50"/>
    </location>
</feature>
<keyword evidence="1" id="KW-0812">Transmembrane</keyword>
<evidence type="ECO:0000313" key="2">
    <source>
        <dbReference type="EMBL" id="MBU2786800.1"/>
    </source>
</evidence>
<comment type="caution">
    <text evidence="2">The sequence shown here is derived from an EMBL/GenBank/DDBJ whole genome shotgun (WGS) entry which is preliminary data.</text>
</comment>
<sequence>MFHQHNSHSDFSFTLLLQALHGVTLWRPNVVYGGCILAGAILWEGLASWGQDAAGAVLGAALFVLAVLIGYLAAGRLLVYDARGERSPGIWRSIAFALRAWPRLLLLVVMEGLLLLGIGVVEMLAFGLTRIPAFGPYLVVPLFPLAVIFNAALLILAIIVFNLSGPALWHGEGVAKALRHTITIARKRPGSVLLMMLLLGVLSSAVAVVIILLLYGGYALTLAAATPFLANALYDHGGGEALLLDWLPNLHVAVQQWQQSVAPIVHWTHSGQRLSWFAAGILTFLLPNVVFLLGMAHLYLEALELEAPEDL</sequence>
<keyword evidence="1" id="KW-1133">Transmembrane helix</keyword>
<feature type="transmembrane region" description="Helical" evidence="1">
    <location>
        <begin position="56"/>
        <end position="79"/>
    </location>
</feature>
<evidence type="ECO:0000256" key="1">
    <source>
        <dbReference type="SAM" id="Phobius"/>
    </source>
</evidence>
<feature type="transmembrane region" description="Helical" evidence="1">
    <location>
        <begin position="192"/>
        <end position="218"/>
    </location>
</feature>
<dbReference type="RefSeq" id="WP_215872893.1">
    <property type="nucleotide sequence ID" value="NZ_JAAXYO010000016.1"/>
</dbReference>
<accession>A0AAE3CIX9</accession>
<dbReference type="EMBL" id="JAAXYO010000016">
    <property type="protein sequence ID" value="MBU2786800.1"/>
    <property type="molecule type" value="Genomic_DNA"/>
</dbReference>
<protein>
    <submittedName>
        <fullName evidence="2">Uncharacterized protein</fullName>
    </submittedName>
</protein>